<comment type="caution">
    <text evidence="2">The sequence shown here is derived from an EMBL/GenBank/DDBJ whole genome shotgun (WGS) entry which is preliminary data.</text>
</comment>
<dbReference type="InterPro" id="IPR019632">
    <property type="entry name" value="DUF2497"/>
</dbReference>
<proteinExistence type="predicted"/>
<sequence>MNRPASKEPSMDEILSSIRQIIADDEPQQEDAAPTQQQDEEATARGKLSDMLDDVDADGEATTIEVEDGPHPDIEAAPIERKDVAAEALAEAQQPNIEPEGDAEEPLALSIDQMLKPSNSNFGHDPADEELIADPGEVVPTTDEEIDMASLLLQESAAQESPAEDDAKSIEDLVPDEVAQVVPDDIAFINDDDAEEQGDDTDSTDPFAGMGIDEEAESETQPLAAAEPEPMLQTQPEAAQQPEPESPLPDKDLSSDIADSLLEPTAQAATSHAFSQLDNLILSQKQGQTIEDLIREMLRPMLKAWLDENLPGVVEQLVQREIERVSRGKR</sequence>
<name>A0A4R6VZY2_9HYPH</name>
<feature type="compositionally biased region" description="Acidic residues" evidence="1">
    <location>
        <begin position="190"/>
        <end position="203"/>
    </location>
</feature>
<dbReference type="RefSeq" id="WP_246028607.1">
    <property type="nucleotide sequence ID" value="NZ_SNYR01000001.1"/>
</dbReference>
<evidence type="ECO:0000313" key="3">
    <source>
        <dbReference type="Proteomes" id="UP000295391"/>
    </source>
</evidence>
<accession>A0A4R6VZY2</accession>
<evidence type="ECO:0008006" key="4">
    <source>
        <dbReference type="Google" id="ProtNLM"/>
    </source>
</evidence>
<dbReference type="Proteomes" id="UP000295391">
    <property type="component" value="Unassembled WGS sequence"/>
</dbReference>
<dbReference type="AlphaFoldDB" id="A0A4R6VZY2"/>
<feature type="region of interest" description="Disordered" evidence="1">
    <location>
        <begin position="23"/>
        <end position="78"/>
    </location>
</feature>
<protein>
    <recommendedName>
        <fullName evidence="4">Cell pole-organizing protein PopZ</fullName>
    </recommendedName>
</protein>
<evidence type="ECO:0000256" key="1">
    <source>
        <dbReference type="SAM" id="MobiDB-lite"/>
    </source>
</evidence>
<evidence type="ECO:0000313" key="2">
    <source>
        <dbReference type="EMBL" id="TDQ66215.1"/>
    </source>
</evidence>
<organism evidence="2 3">
    <name type="scientific">Maritalea mobilis</name>
    <dbReference type="NCBI Taxonomy" id="483324"/>
    <lineage>
        <taxon>Bacteria</taxon>
        <taxon>Pseudomonadati</taxon>
        <taxon>Pseudomonadota</taxon>
        <taxon>Alphaproteobacteria</taxon>
        <taxon>Hyphomicrobiales</taxon>
        <taxon>Devosiaceae</taxon>
        <taxon>Maritalea</taxon>
    </lineage>
</organism>
<feature type="compositionally biased region" description="Basic and acidic residues" evidence="1">
    <location>
        <begin position="68"/>
        <end position="78"/>
    </location>
</feature>
<keyword evidence="3" id="KW-1185">Reference proteome</keyword>
<dbReference type="Pfam" id="PF10691">
    <property type="entry name" value="DUF2497"/>
    <property type="match status" value="1"/>
</dbReference>
<feature type="region of interest" description="Disordered" evidence="1">
    <location>
        <begin position="155"/>
        <end position="264"/>
    </location>
</feature>
<reference evidence="2 3" key="1">
    <citation type="submission" date="2019-03" db="EMBL/GenBank/DDBJ databases">
        <title>Genomic Encyclopedia of Type Strains, Phase III (KMG-III): the genomes of soil and plant-associated and newly described type strains.</title>
        <authorList>
            <person name="Whitman W."/>
        </authorList>
    </citation>
    <scope>NUCLEOTIDE SEQUENCE [LARGE SCALE GENOMIC DNA]</scope>
    <source>
        <strain evidence="2 3">CGMCC 1.7002</strain>
    </source>
</reference>
<dbReference type="EMBL" id="SNYR01000001">
    <property type="protein sequence ID" value="TDQ66215.1"/>
    <property type="molecule type" value="Genomic_DNA"/>
</dbReference>
<gene>
    <name evidence="2" type="ORF">ATL17_0206</name>
</gene>